<dbReference type="Pfam" id="PF00145">
    <property type="entry name" value="DNA_methylase"/>
    <property type="match status" value="1"/>
</dbReference>
<evidence type="ECO:0000256" key="4">
    <source>
        <dbReference type="ARBA" id="ARBA00022747"/>
    </source>
</evidence>
<evidence type="ECO:0000256" key="6">
    <source>
        <dbReference type="PROSITE-ProRule" id="PRU01016"/>
    </source>
</evidence>
<comment type="caution">
    <text evidence="9">The sequence shown here is derived from an EMBL/GenBank/DDBJ whole genome shotgun (WGS) entry which is preliminary data.</text>
</comment>
<dbReference type="PRINTS" id="PR00105">
    <property type="entry name" value="C5METTRFRASE"/>
</dbReference>
<dbReference type="EC" id="2.1.1.37" evidence="8"/>
<dbReference type="SUPFAM" id="SSF53335">
    <property type="entry name" value="S-adenosyl-L-methionine-dependent methyltransferases"/>
    <property type="match status" value="1"/>
</dbReference>
<dbReference type="PROSITE" id="PS00094">
    <property type="entry name" value="C5_MTASE_1"/>
    <property type="match status" value="1"/>
</dbReference>
<dbReference type="GO" id="GO:0032259">
    <property type="term" value="P:methylation"/>
    <property type="evidence" value="ECO:0007669"/>
    <property type="project" value="UniProtKB-KW"/>
</dbReference>
<keyword evidence="4" id="KW-0680">Restriction system</keyword>
<keyword evidence="1 6" id="KW-0489">Methyltransferase</keyword>
<evidence type="ECO:0000256" key="7">
    <source>
        <dbReference type="RuleBase" id="RU000416"/>
    </source>
</evidence>
<evidence type="ECO:0000256" key="8">
    <source>
        <dbReference type="RuleBase" id="RU000417"/>
    </source>
</evidence>
<dbReference type="GO" id="GO:0003886">
    <property type="term" value="F:DNA (cytosine-5-)-methyltransferase activity"/>
    <property type="evidence" value="ECO:0007669"/>
    <property type="project" value="UniProtKB-EC"/>
</dbReference>
<dbReference type="NCBIfam" id="TIGR00675">
    <property type="entry name" value="dcm"/>
    <property type="match status" value="1"/>
</dbReference>
<dbReference type="EMBL" id="JAUDZE010000008">
    <property type="protein sequence ID" value="MDN0015424.1"/>
    <property type="molecule type" value="Genomic_DNA"/>
</dbReference>
<proteinExistence type="inferred from homology"/>
<evidence type="ECO:0000313" key="10">
    <source>
        <dbReference type="Proteomes" id="UP001168524"/>
    </source>
</evidence>
<evidence type="ECO:0000256" key="1">
    <source>
        <dbReference type="ARBA" id="ARBA00022603"/>
    </source>
</evidence>
<dbReference type="InterPro" id="IPR050390">
    <property type="entry name" value="C5-Methyltransferase"/>
</dbReference>
<dbReference type="Gene3D" id="3.40.50.150">
    <property type="entry name" value="Vaccinia Virus protein VP39"/>
    <property type="match status" value="1"/>
</dbReference>
<name>A0ABT7WS88_9GAMM</name>
<keyword evidence="2 6" id="KW-0808">Transferase</keyword>
<dbReference type="CDD" id="cd00315">
    <property type="entry name" value="Cyt_C5_DNA_methylase"/>
    <property type="match status" value="1"/>
</dbReference>
<evidence type="ECO:0000256" key="5">
    <source>
        <dbReference type="ARBA" id="ARBA00047422"/>
    </source>
</evidence>
<evidence type="ECO:0000256" key="2">
    <source>
        <dbReference type="ARBA" id="ARBA00022679"/>
    </source>
</evidence>
<dbReference type="InterPro" id="IPR001525">
    <property type="entry name" value="C5_MeTfrase"/>
</dbReference>
<keyword evidence="10" id="KW-1185">Reference proteome</keyword>
<dbReference type="PANTHER" id="PTHR10629">
    <property type="entry name" value="CYTOSINE-SPECIFIC METHYLTRANSFERASE"/>
    <property type="match status" value="1"/>
</dbReference>
<protein>
    <recommendedName>
        <fullName evidence="8">Cytosine-specific methyltransferase</fullName>
        <ecNumber evidence="8">2.1.1.37</ecNumber>
    </recommendedName>
</protein>
<organism evidence="9 10">
    <name type="scientific">Acinetobacter thutiue</name>
    <dbReference type="NCBI Taxonomy" id="2998078"/>
    <lineage>
        <taxon>Bacteria</taxon>
        <taxon>Pseudomonadati</taxon>
        <taxon>Pseudomonadota</taxon>
        <taxon>Gammaproteobacteria</taxon>
        <taxon>Moraxellales</taxon>
        <taxon>Moraxellaceae</taxon>
        <taxon>Acinetobacter</taxon>
    </lineage>
</organism>
<dbReference type="Proteomes" id="UP001168524">
    <property type="component" value="Unassembled WGS sequence"/>
</dbReference>
<feature type="active site" evidence="6">
    <location>
        <position position="108"/>
    </location>
</feature>
<dbReference type="InterPro" id="IPR029063">
    <property type="entry name" value="SAM-dependent_MTases_sf"/>
</dbReference>
<keyword evidence="3 6" id="KW-0949">S-adenosyl-L-methionine</keyword>
<evidence type="ECO:0000256" key="3">
    <source>
        <dbReference type="ARBA" id="ARBA00022691"/>
    </source>
</evidence>
<dbReference type="PROSITE" id="PS51679">
    <property type="entry name" value="SAM_MT_C5"/>
    <property type="match status" value="1"/>
</dbReference>
<reference evidence="9" key="1">
    <citation type="submission" date="2023-06" db="EMBL/GenBank/DDBJ databases">
        <title>Two novel species of Acinetobacter isolated from motorbike repairing workshop in Vietnam.</title>
        <authorList>
            <person name="Le N.T.T."/>
        </authorList>
    </citation>
    <scope>NUCLEOTIDE SEQUENCE</scope>
    <source>
        <strain evidence="9">VNH17</strain>
    </source>
</reference>
<comment type="catalytic activity">
    <reaction evidence="5 8">
        <text>a 2'-deoxycytidine in DNA + S-adenosyl-L-methionine = a 5-methyl-2'-deoxycytidine in DNA + S-adenosyl-L-homocysteine + H(+)</text>
        <dbReference type="Rhea" id="RHEA:13681"/>
        <dbReference type="Rhea" id="RHEA-COMP:11369"/>
        <dbReference type="Rhea" id="RHEA-COMP:11370"/>
        <dbReference type="ChEBI" id="CHEBI:15378"/>
        <dbReference type="ChEBI" id="CHEBI:57856"/>
        <dbReference type="ChEBI" id="CHEBI:59789"/>
        <dbReference type="ChEBI" id="CHEBI:85452"/>
        <dbReference type="ChEBI" id="CHEBI:85454"/>
        <dbReference type="EC" id="2.1.1.37"/>
    </reaction>
</comment>
<dbReference type="PANTHER" id="PTHR10629:SF52">
    <property type="entry name" value="DNA (CYTOSINE-5)-METHYLTRANSFERASE 1"/>
    <property type="match status" value="1"/>
</dbReference>
<dbReference type="RefSeq" id="WP_267981710.1">
    <property type="nucleotide sequence ID" value="NZ_JAPQKF010000008.1"/>
</dbReference>
<dbReference type="Gene3D" id="3.90.120.10">
    <property type="entry name" value="DNA Methylase, subunit A, domain 2"/>
    <property type="match status" value="1"/>
</dbReference>
<accession>A0ABT7WS88</accession>
<evidence type="ECO:0000313" key="9">
    <source>
        <dbReference type="EMBL" id="MDN0015424.1"/>
    </source>
</evidence>
<gene>
    <name evidence="9" type="ORF">QTA56_14460</name>
</gene>
<sequence length="393" mass="44336">MSIAFQDFAENTASSYQAKLQENIYKNQKINKGKKPKILSLFTGCGGLDLGFHMAGYETVWANDLSKWACETFRKNIADIIVEGDIEQIDPYDKNIPDCDIILGGFPCQDFSMIWKQPGLEGERGNLYKSFLRFVDAKKPKVFVAENVKGLLTANKKKAIKQIIEDFEAICPGYYVQAKLYNFAEYGVPQLRERVLIVGIRVDTGFDFKHPTPTHGQDSTKGLKPFVTAGEAVKDIPANATNNELLRISPKTVDMLNLIPPGGNFTDIPKEHPLYVKGMISHVYRRMHPDEPSKTIIAAGGGGTWGYHYPEPRAFTNRERARIQSFPDNFEFVGSTTEVRRQIGNAVPPQGVYELAKTILPIFSNSYEKVDLYERLEKEKSVHFQDRLNKIKG</sequence>
<dbReference type="InterPro" id="IPR018117">
    <property type="entry name" value="C5_DNA_meth_AS"/>
</dbReference>
<comment type="similarity">
    <text evidence="6 7">Belongs to the class I-like SAM-binding methyltransferase superfamily. C5-methyltransferase family.</text>
</comment>